<reference evidence="1" key="1">
    <citation type="submission" date="2022-12" db="EMBL/GenBank/DDBJ databases">
        <title>Genome Sequence of Lasiodiplodia mahajangana.</title>
        <authorList>
            <person name="Buettner E."/>
        </authorList>
    </citation>
    <scope>NUCLEOTIDE SEQUENCE</scope>
    <source>
        <strain evidence="1">VT137</strain>
    </source>
</reference>
<name>A0ACC2JWF6_9PEZI</name>
<dbReference type="Proteomes" id="UP001153332">
    <property type="component" value="Unassembled WGS sequence"/>
</dbReference>
<dbReference type="EMBL" id="JAPUUL010000235">
    <property type="protein sequence ID" value="KAJ8131744.1"/>
    <property type="molecule type" value="Genomic_DNA"/>
</dbReference>
<comment type="caution">
    <text evidence="1">The sequence shown here is derived from an EMBL/GenBank/DDBJ whole genome shotgun (WGS) entry which is preliminary data.</text>
</comment>
<sequence length="417" mass="45505">MTVRTQNQGVQPEVGGGSSHDASKASEPGVNQNDLQTTLTPIVDSKSAVVDIVVVHGLNPVDGEGHAGDTWTVGGKLWLRDFLPRKAPPMRVLLFGYNSHAAFSPLEAGVGKVAKNLLDLIKDARKDSNRPLIFICHSLGGLIVKKAVLEAQTNDSYTAIRACTYGLAFFGTPHRKSGHTGSWGDVAERVARYVLGNPESAFTEGLRLGSQFAEELSEGFRKLKYTYNDYPYPVINFCETREHRDLGLIVDRYSGALQLYTGIDGPVTLLDADHGDICKFESIEDEGYKTVKIHLLGMIRDAIIRPTMKAGRRNISSVIGETNFISQVGGQNQVRVRGESNSTQQIGRGNAGIMVGTGNMVYQESPPDLQDYIRDILIALQLPTLLSWVSRILASLSSQLPTTPANRDSTSRPQPEE</sequence>
<proteinExistence type="predicted"/>
<keyword evidence="2" id="KW-1185">Reference proteome</keyword>
<evidence type="ECO:0000313" key="1">
    <source>
        <dbReference type="EMBL" id="KAJ8131744.1"/>
    </source>
</evidence>
<protein>
    <submittedName>
        <fullName evidence="1">Uncharacterized protein</fullName>
    </submittedName>
</protein>
<evidence type="ECO:0000313" key="2">
    <source>
        <dbReference type="Proteomes" id="UP001153332"/>
    </source>
</evidence>
<gene>
    <name evidence="1" type="ORF">O1611_g1880</name>
</gene>
<organism evidence="1 2">
    <name type="scientific">Lasiodiplodia mahajangana</name>
    <dbReference type="NCBI Taxonomy" id="1108764"/>
    <lineage>
        <taxon>Eukaryota</taxon>
        <taxon>Fungi</taxon>
        <taxon>Dikarya</taxon>
        <taxon>Ascomycota</taxon>
        <taxon>Pezizomycotina</taxon>
        <taxon>Dothideomycetes</taxon>
        <taxon>Dothideomycetes incertae sedis</taxon>
        <taxon>Botryosphaeriales</taxon>
        <taxon>Botryosphaeriaceae</taxon>
        <taxon>Lasiodiplodia</taxon>
    </lineage>
</organism>
<accession>A0ACC2JWF6</accession>